<proteinExistence type="predicted"/>
<dbReference type="Gramene" id="MELO3C029712.2.1">
    <property type="protein sequence ID" value="MELO3C029712.2.1"/>
    <property type="gene ID" value="MELO3C029712.2"/>
</dbReference>
<name>A0A9I9E7B6_CUCME</name>
<organism evidence="1">
    <name type="scientific">Cucumis melo</name>
    <name type="common">Muskmelon</name>
    <dbReference type="NCBI Taxonomy" id="3656"/>
    <lineage>
        <taxon>Eukaryota</taxon>
        <taxon>Viridiplantae</taxon>
        <taxon>Streptophyta</taxon>
        <taxon>Embryophyta</taxon>
        <taxon>Tracheophyta</taxon>
        <taxon>Spermatophyta</taxon>
        <taxon>Magnoliopsida</taxon>
        <taxon>eudicotyledons</taxon>
        <taxon>Gunneridae</taxon>
        <taxon>Pentapetalae</taxon>
        <taxon>rosids</taxon>
        <taxon>fabids</taxon>
        <taxon>Cucurbitales</taxon>
        <taxon>Cucurbitaceae</taxon>
        <taxon>Benincaseae</taxon>
        <taxon>Cucumis</taxon>
    </lineage>
</organism>
<dbReference type="AlphaFoldDB" id="A0A9I9E7B6"/>
<evidence type="ECO:0000313" key="1">
    <source>
        <dbReference type="EnsemblPlants" id="MELO3C029712.2.1"/>
    </source>
</evidence>
<sequence length="59" mass="6645">MHCTSVSTAVYNIRVAFDHWVVSVQGLYKSPGTSLMRASKLPNKKFRFDFAPEPVITKS</sequence>
<dbReference type="EnsemblPlants" id="MELO3C029712.2.1">
    <property type="protein sequence ID" value="MELO3C029712.2.1"/>
    <property type="gene ID" value="MELO3C029712.2"/>
</dbReference>
<reference evidence="1" key="1">
    <citation type="submission" date="2023-03" db="UniProtKB">
        <authorList>
            <consortium name="EnsemblPlants"/>
        </authorList>
    </citation>
    <scope>IDENTIFICATION</scope>
</reference>
<protein>
    <submittedName>
        <fullName evidence="1">Uncharacterized protein</fullName>
    </submittedName>
</protein>
<accession>A0A9I9E7B6</accession>